<keyword evidence="2" id="KW-1185">Reference proteome</keyword>
<dbReference type="AlphaFoldDB" id="A0A6L4X1I8"/>
<evidence type="ECO:0000313" key="1">
    <source>
        <dbReference type="EMBL" id="KAB8288386.1"/>
    </source>
</evidence>
<sequence>MERRHCSIVGCGHEAEEYGLCTAHFTSALVHGTLQYAVHNHSAH</sequence>
<dbReference type="EMBL" id="WBSM01000003">
    <property type="protein sequence ID" value="KAB8288386.1"/>
    <property type="molecule type" value="Genomic_DNA"/>
</dbReference>
<organism evidence="1 2">
    <name type="scientific">Bifidobacterium ramosum</name>
    <dbReference type="NCBI Taxonomy" id="1798158"/>
    <lineage>
        <taxon>Bacteria</taxon>
        <taxon>Bacillati</taxon>
        <taxon>Actinomycetota</taxon>
        <taxon>Actinomycetes</taxon>
        <taxon>Bifidobacteriales</taxon>
        <taxon>Bifidobacteriaceae</taxon>
        <taxon>Bifidobacterium</taxon>
    </lineage>
</organism>
<reference evidence="1 2" key="1">
    <citation type="submission" date="2019-10" db="EMBL/GenBank/DDBJ databases">
        <title>Characterization of the phylogenetic diversity of two novel species belonging to the genus Bifidobacterium: Bifidobacterium cebidarum sp. nov. and Bifidobacterium leontopitheci sp. nov.</title>
        <authorList>
            <person name="Lugli G.A."/>
            <person name="Duranti S."/>
            <person name="Milani C."/>
            <person name="Turroni F."/>
            <person name="Ventura M."/>
        </authorList>
    </citation>
    <scope>NUCLEOTIDE SEQUENCE [LARGE SCALE GENOMIC DNA]</scope>
    <source>
        <strain evidence="1 2">DSM 100688</strain>
    </source>
</reference>
<dbReference type="RefSeq" id="WP_275575903.1">
    <property type="nucleotide sequence ID" value="NZ_WBSM01000003.1"/>
</dbReference>
<dbReference type="Proteomes" id="UP000482084">
    <property type="component" value="Unassembled WGS sequence"/>
</dbReference>
<gene>
    <name evidence="1" type="ORF">DSM100688_0953</name>
</gene>
<proteinExistence type="predicted"/>
<evidence type="ECO:0000313" key="2">
    <source>
        <dbReference type="Proteomes" id="UP000482084"/>
    </source>
</evidence>
<comment type="caution">
    <text evidence="1">The sequence shown here is derived from an EMBL/GenBank/DDBJ whole genome shotgun (WGS) entry which is preliminary data.</text>
</comment>
<name>A0A6L4X1I8_9BIFI</name>
<accession>A0A6L4X1I8</accession>
<protein>
    <submittedName>
        <fullName evidence="1">Uncharacterized protein</fullName>
    </submittedName>
</protein>